<accession>A0ACB9SRA0</accession>
<proteinExistence type="predicted"/>
<organism evidence="1 2">
    <name type="scientific">Holotrichia oblita</name>
    <name type="common">Chafer beetle</name>
    <dbReference type="NCBI Taxonomy" id="644536"/>
    <lineage>
        <taxon>Eukaryota</taxon>
        <taxon>Metazoa</taxon>
        <taxon>Ecdysozoa</taxon>
        <taxon>Arthropoda</taxon>
        <taxon>Hexapoda</taxon>
        <taxon>Insecta</taxon>
        <taxon>Pterygota</taxon>
        <taxon>Neoptera</taxon>
        <taxon>Endopterygota</taxon>
        <taxon>Coleoptera</taxon>
        <taxon>Polyphaga</taxon>
        <taxon>Scarabaeiformia</taxon>
        <taxon>Scarabaeidae</taxon>
        <taxon>Melolonthinae</taxon>
        <taxon>Holotrichia</taxon>
    </lineage>
</organism>
<reference evidence="1" key="1">
    <citation type="submission" date="2022-04" db="EMBL/GenBank/DDBJ databases">
        <title>Chromosome-scale genome assembly of Holotrichia oblita Faldermann.</title>
        <authorList>
            <person name="Rongchong L."/>
        </authorList>
    </citation>
    <scope>NUCLEOTIDE SEQUENCE</scope>
    <source>
        <strain evidence="1">81SQS9</strain>
    </source>
</reference>
<sequence length="754" mass="86452">MVVVSGSWVKNVAIYPTPASNNDMVIPTNTMSAKALLICRPNSHPFQERTLCLDQPVKVGRSLARAKATPTNAIFDCKVLSRHHAVLWYDCGKFYLQDTKSSNGTFVNNNRISSNDSEPHEVSSGDIVQFGVDVVENNRKVTHGCIIATLKLYLPDGKEAKASPSIIEGNRHGYVPLEELYKLNQIIQEASQREQCLETKLIALQHIVDEARRSAEESWQAYVGEERLLSRVAALENQLTQVGKNWGEDRLREELQKLHDDRTTYQVAAKESVQKLLVERLEAVAAAAEHQRARATAEQEAMLARDELEKAQKEIQQIAQKLTEERKRSDDEKANLEQRLREVEVKLEQEEQSATELQEKLENIKSLSINPVQDTLPLEQLERCKLIIENDLQFKEDMIEKNDEDMEMNRSNDIEEPQQNHINRSVVPALEQAELINVESEAELSEWDSQDDLSRLSDESFISQSTVLCDSPKHEENDNRCNEYNENAEKDCVDDDPQDESIEEDEEIRPIDVNSKTLKYQFQTAQNELKRQIENLEQIVNSNKLKISELEDSLSNEKHMNLLKGDEVDSLKDELLLLTQKWKESCNEAQQLRDKVAVMKNDLLAAKDEVSRTKTVIEKKQEEDSQKCVNNDDNIVQNDSKHDVVANISMSKINEEQFSALEEELIILKERFAQINEEKLVLSKNLTSLNKEYNSLQNRSHNTMFFYIAPLALAVLYLLFSYKKYCTNFVGETFREFVSTPPARALNWSLVREI</sequence>
<evidence type="ECO:0000313" key="2">
    <source>
        <dbReference type="Proteomes" id="UP001056778"/>
    </source>
</evidence>
<gene>
    <name evidence="1" type="ORF">MML48_8g00005330</name>
</gene>
<dbReference type="Proteomes" id="UP001056778">
    <property type="component" value="Chromosome 8"/>
</dbReference>
<evidence type="ECO:0000313" key="1">
    <source>
        <dbReference type="EMBL" id="KAI4456529.1"/>
    </source>
</evidence>
<keyword evidence="2" id="KW-1185">Reference proteome</keyword>
<name>A0ACB9SRA0_HOLOL</name>
<dbReference type="EMBL" id="CM043022">
    <property type="protein sequence ID" value="KAI4456529.1"/>
    <property type="molecule type" value="Genomic_DNA"/>
</dbReference>
<protein>
    <submittedName>
        <fullName evidence="1">Centrosomal protein</fullName>
    </submittedName>
</protein>
<comment type="caution">
    <text evidence="1">The sequence shown here is derived from an EMBL/GenBank/DDBJ whole genome shotgun (WGS) entry which is preliminary data.</text>
</comment>